<name>A0A0G0IKQ1_9BACT</name>
<dbReference type="PANTHER" id="PTHR42918">
    <property type="entry name" value="LYSYL-TRNA SYNTHETASE"/>
    <property type="match status" value="1"/>
</dbReference>
<keyword evidence="5 7" id="KW-0030">Aminoacyl-tRNA synthetase</keyword>
<evidence type="ECO:0000256" key="6">
    <source>
        <dbReference type="ARBA" id="ARBA00048573"/>
    </source>
</evidence>
<dbReference type="Pfam" id="PF00152">
    <property type="entry name" value="tRNA-synt_2"/>
    <property type="match status" value="1"/>
</dbReference>
<proteinExistence type="inferred from homology"/>
<dbReference type="EMBL" id="LBUE01000029">
    <property type="protein sequence ID" value="KKQ55197.1"/>
    <property type="molecule type" value="Genomic_DNA"/>
</dbReference>
<evidence type="ECO:0000313" key="11">
    <source>
        <dbReference type="Proteomes" id="UP000034096"/>
    </source>
</evidence>
<sequence length="486" mass="56211">MSEQKLEEIRNIRLEKIKKLIALGINPYPSKPKEGIEDIADAREKLEQDVMVAGRVMSIRGHGNVAFFDLKDETGKIQLWFQKDKLADSYKITELLDVGDILYAKGIVTKTKAGEISIDVNDFQLLSKSIRPLPSTWFGLKDVEERYRQRYVDLILNEEARKIFDLRTGLVTEIRKFMDSKGFREVETPILQPIYGGASAQPFTTHHNALDTDLYLRISDELYLKRLIVGGYRKVYEIGHVFRNEGIDRAHNPEFTMMEFYWAYANYEDLMTLTEEMLSTIINKLTGSYKVQHEDDLLDFTPPWPRVKFRDLLLEKTGIDIDATRTEVALKKEINGRKLKFDLKGVVGYGALCDKLYKEYIRPSLVQPQYLVDYPSAMIALAKKKEENPHYISSVQLLVKGYEIIKAYNELNDPVDQKDRWLEEERLGKKGLEDHMVLDEDYIRALEYGMPPTAGWGMGIDRLVSILTNQHSLKEVILFPTLRPEK</sequence>
<accession>A0A0G0IKQ1</accession>
<organism evidence="10 11">
    <name type="scientific">Candidatus Woesebacteria bacterium GW2011_GWC1_38_13</name>
    <dbReference type="NCBI Taxonomy" id="1618583"/>
    <lineage>
        <taxon>Bacteria</taxon>
        <taxon>Candidatus Woeseibacteriota</taxon>
    </lineage>
</organism>
<dbReference type="PATRIC" id="fig|1618583.3.peg.898"/>
<feature type="domain" description="Aminoacyl-transfer RNA synthetases class-II family profile" evidence="9">
    <location>
        <begin position="164"/>
        <end position="484"/>
    </location>
</feature>
<evidence type="ECO:0000256" key="7">
    <source>
        <dbReference type="HAMAP-Rule" id="MF_00252"/>
    </source>
</evidence>
<dbReference type="GO" id="GO:0000287">
    <property type="term" value="F:magnesium ion binding"/>
    <property type="evidence" value="ECO:0007669"/>
    <property type="project" value="UniProtKB-UniRule"/>
</dbReference>
<evidence type="ECO:0000256" key="4">
    <source>
        <dbReference type="ARBA" id="ARBA00022840"/>
    </source>
</evidence>
<dbReference type="Gene3D" id="3.30.930.10">
    <property type="entry name" value="Bira Bifunctional Protein, Domain 2"/>
    <property type="match status" value="1"/>
</dbReference>
<evidence type="ECO:0000256" key="3">
    <source>
        <dbReference type="ARBA" id="ARBA00022741"/>
    </source>
</evidence>
<dbReference type="EC" id="6.1.1.6" evidence="7"/>
<dbReference type="CDD" id="cd04322">
    <property type="entry name" value="LysRS_N"/>
    <property type="match status" value="1"/>
</dbReference>
<dbReference type="InterPro" id="IPR018149">
    <property type="entry name" value="Lys-tRNA-synth_II_C"/>
</dbReference>
<dbReference type="NCBIfam" id="NF001756">
    <property type="entry name" value="PRK00484.1"/>
    <property type="match status" value="1"/>
</dbReference>
<dbReference type="PRINTS" id="PR00982">
    <property type="entry name" value="TRNASYNTHLYS"/>
</dbReference>
<dbReference type="AlphaFoldDB" id="A0A0G0IKQ1"/>
<dbReference type="InterPro" id="IPR006195">
    <property type="entry name" value="aa-tRNA-synth_II"/>
</dbReference>
<dbReference type="InterPro" id="IPR044136">
    <property type="entry name" value="Lys-tRNA-ligase_II_N"/>
</dbReference>
<evidence type="ECO:0000256" key="2">
    <source>
        <dbReference type="ARBA" id="ARBA00022723"/>
    </source>
</evidence>
<dbReference type="SUPFAM" id="SSF55681">
    <property type="entry name" value="Class II aaRS and biotin synthetases"/>
    <property type="match status" value="1"/>
</dbReference>
<dbReference type="STRING" id="1618583.US75_C0029G0010"/>
<reference evidence="10 11" key="1">
    <citation type="journal article" date="2015" name="Nature">
        <title>rRNA introns, odd ribosomes, and small enigmatic genomes across a large radiation of phyla.</title>
        <authorList>
            <person name="Brown C.T."/>
            <person name="Hug L.A."/>
            <person name="Thomas B.C."/>
            <person name="Sharon I."/>
            <person name="Castelle C.J."/>
            <person name="Singh A."/>
            <person name="Wilkins M.J."/>
            <person name="Williams K.H."/>
            <person name="Banfield J.F."/>
        </authorList>
    </citation>
    <scope>NUCLEOTIDE SEQUENCE [LARGE SCALE GENOMIC DNA]</scope>
</reference>
<comment type="similarity">
    <text evidence="7">Belongs to the class-II aminoacyl-tRNA synthetase family.</text>
</comment>
<dbReference type="Gene3D" id="2.40.50.140">
    <property type="entry name" value="Nucleic acid-binding proteins"/>
    <property type="match status" value="1"/>
</dbReference>
<dbReference type="GO" id="GO:0006430">
    <property type="term" value="P:lysyl-tRNA aminoacylation"/>
    <property type="evidence" value="ECO:0007669"/>
    <property type="project" value="UniProtKB-UniRule"/>
</dbReference>
<gene>
    <name evidence="7" type="primary">lysS</name>
    <name evidence="10" type="ORF">US75_C0029G0010</name>
</gene>
<dbReference type="CDD" id="cd00775">
    <property type="entry name" value="LysRS_core"/>
    <property type="match status" value="1"/>
</dbReference>
<comment type="subunit">
    <text evidence="7">Homodimer.</text>
</comment>
<keyword evidence="3 7" id="KW-0547">Nucleotide-binding</keyword>
<evidence type="ECO:0000313" key="10">
    <source>
        <dbReference type="EMBL" id="KKQ55197.1"/>
    </source>
</evidence>
<evidence type="ECO:0000259" key="9">
    <source>
        <dbReference type="PROSITE" id="PS50862"/>
    </source>
</evidence>
<comment type="catalytic activity">
    <reaction evidence="6 7 8">
        <text>tRNA(Lys) + L-lysine + ATP = L-lysyl-tRNA(Lys) + AMP + diphosphate</text>
        <dbReference type="Rhea" id="RHEA:20792"/>
        <dbReference type="Rhea" id="RHEA-COMP:9696"/>
        <dbReference type="Rhea" id="RHEA-COMP:9697"/>
        <dbReference type="ChEBI" id="CHEBI:30616"/>
        <dbReference type="ChEBI" id="CHEBI:32551"/>
        <dbReference type="ChEBI" id="CHEBI:33019"/>
        <dbReference type="ChEBI" id="CHEBI:78442"/>
        <dbReference type="ChEBI" id="CHEBI:78529"/>
        <dbReference type="ChEBI" id="CHEBI:456215"/>
        <dbReference type="EC" id="6.1.1.6"/>
    </reaction>
</comment>
<dbReference type="InterPro" id="IPR045864">
    <property type="entry name" value="aa-tRNA-synth_II/BPL/LPL"/>
</dbReference>
<dbReference type="InterPro" id="IPR012340">
    <property type="entry name" value="NA-bd_OB-fold"/>
</dbReference>
<dbReference type="InterPro" id="IPR004364">
    <property type="entry name" value="Aa-tRNA-synt_II"/>
</dbReference>
<feature type="binding site" evidence="7">
    <location>
        <position position="403"/>
    </location>
    <ligand>
        <name>Mg(2+)</name>
        <dbReference type="ChEBI" id="CHEBI:18420"/>
        <label>1</label>
    </ligand>
</feature>
<keyword evidence="7" id="KW-0648">Protein biosynthesis</keyword>
<feature type="binding site" evidence="7">
    <location>
        <position position="403"/>
    </location>
    <ligand>
        <name>Mg(2+)</name>
        <dbReference type="ChEBI" id="CHEBI:18420"/>
        <label>2</label>
    </ligand>
</feature>
<keyword evidence="1 7" id="KW-0436">Ligase</keyword>
<dbReference type="PANTHER" id="PTHR42918:SF15">
    <property type="entry name" value="LYSINE--TRNA LIGASE, CHLOROPLASTIC_MITOCHONDRIAL"/>
    <property type="match status" value="1"/>
</dbReference>
<comment type="subcellular location">
    <subcellularLocation>
        <location evidence="7">Cytoplasm</location>
    </subcellularLocation>
</comment>
<comment type="cofactor">
    <cofactor evidence="7 8">
        <name>Mg(2+)</name>
        <dbReference type="ChEBI" id="CHEBI:18420"/>
    </cofactor>
    <text evidence="7 8">Binds 3 Mg(2+) ions per subunit.</text>
</comment>
<dbReference type="Proteomes" id="UP000034096">
    <property type="component" value="Unassembled WGS sequence"/>
</dbReference>
<dbReference type="InterPro" id="IPR002313">
    <property type="entry name" value="Lys-tRNA-ligase_II"/>
</dbReference>
<dbReference type="InterPro" id="IPR004365">
    <property type="entry name" value="NA-bd_OB_tRNA"/>
</dbReference>
<protein>
    <recommendedName>
        <fullName evidence="7">Lysine--tRNA ligase</fullName>
        <ecNumber evidence="7">6.1.1.6</ecNumber>
    </recommendedName>
    <alternativeName>
        <fullName evidence="7">Lysyl-tRNA synthetase</fullName>
        <shortName evidence="7">LysRS</shortName>
    </alternativeName>
</protein>
<dbReference type="HAMAP" id="MF_00252">
    <property type="entry name" value="Lys_tRNA_synth_class2"/>
    <property type="match status" value="1"/>
</dbReference>
<comment type="caution">
    <text evidence="10">The sequence shown here is derived from an EMBL/GenBank/DDBJ whole genome shotgun (WGS) entry which is preliminary data.</text>
</comment>
<keyword evidence="4 7" id="KW-0067">ATP-binding</keyword>
<keyword evidence="2 7" id="KW-0479">Metal-binding</keyword>
<dbReference type="Pfam" id="PF01336">
    <property type="entry name" value="tRNA_anti-codon"/>
    <property type="match status" value="1"/>
</dbReference>
<keyword evidence="7" id="KW-0963">Cytoplasm</keyword>
<comment type="caution">
    <text evidence="7">Lacks conserved residue(s) required for the propagation of feature annotation.</text>
</comment>
<dbReference type="NCBIfam" id="TIGR00499">
    <property type="entry name" value="lysS_bact"/>
    <property type="match status" value="1"/>
</dbReference>
<dbReference type="SUPFAM" id="SSF50249">
    <property type="entry name" value="Nucleic acid-binding proteins"/>
    <property type="match status" value="1"/>
</dbReference>
<evidence type="ECO:0000256" key="5">
    <source>
        <dbReference type="ARBA" id="ARBA00023146"/>
    </source>
</evidence>
<dbReference type="GO" id="GO:0000049">
    <property type="term" value="F:tRNA binding"/>
    <property type="evidence" value="ECO:0007669"/>
    <property type="project" value="TreeGrafter"/>
</dbReference>
<dbReference type="GO" id="GO:0005829">
    <property type="term" value="C:cytosol"/>
    <property type="evidence" value="ECO:0007669"/>
    <property type="project" value="TreeGrafter"/>
</dbReference>
<dbReference type="PROSITE" id="PS50862">
    <property type="entry name" value="AA_TRNA_LIGASE_II"/>
    <property type="match status" value="1"/>
</dbReference>
<evidence type="ECO:0000256" key="8">
    <source>
        <dbReference type="RuleBase" id="RU000336"/>
    </source>
</evidence>
<evidence type="ECO:0000256" key="1">
    <source>
        <dbReference type="ARBA" id="ARBA00022598"/>
    </source>
</evidence>
<keyword evidence="7 8" id="KW-0460">Magnesium</keyword>
<dbReference type="GO" id="GO:0005524">
    <property type="term" value="F:ATP binding"/>
    <property type="evidence" value="ECO:0007669"/>
    <property type="project" value="UniProtKB-UniRule"/>
</dbReference>
<dbReference type="GO" id="GO:0004824">
    <property type="term" value="F:lysine-tRNA ligase activity"/>
    <property type="evidence" value="ECO:0007669"/>
    <property type="project" value="UniProtKB-UniRule"/>
</dbReference>